<dbReference type="Pfam" id="PF13412">
    <property type="entry name" value="HTH_24"/>
    <property type="match status" value="1"/>
</dbReference>
<dbReference type="GO" id="GO:0043200">
    <property type="term" value="P:response to amino acid"/>
    <property type="evidence" value="ECO:0007669"/>
    <property type="project" value="TreeGrafter"/>
</dbReference>
<dbReference type="Gene3D" id="3.30.70.920">
    <property type="match status" value="1"/>
</dbReference>
<dbReference type="SUPFAM" id="SSF54909">
    <property type="entry name" value="Dimeric alpha+beta barrel"/>
    <property type="match status" value="1"/>
</dbReference>
<keyword evidence="3" id="KW-0804">Transcription</keyword>
<dbReference type="PROSITE" id="PS50956">
    <property type="entry name" value="HTH_ASNC_2"/>
    <property type="match status" value="1"/>
</dbReference>
<dbReference type="InterPro" id="IPR011991">
    <property type="entry name" value="ArsR-like_HTH"/>
</dbReference>
<dbReference type="AlphaFoldDB" id="A0A0H3ECE9"/>
<name>A0A0H3ECE9_BIFBP</name>
<dbReference type="KEGG" id="bbp:BBPR_1668"/>
<evidence type="ECO:0000313" key="6">
    <source>
        <dbReference type="EMBL" id="ADP36691.1"/>
    </source>
</evidence>
<keyword evidence="2" id="KW-0238">DNA-binding</keyword>
<dbReference type="GO" id="GO:0043565">
    <property type="term" value="F:sequence-specific DNA binding"/>
    <property type="evidence" value="ECO:0007669"/>
    <property type="project" value="InterPro"/>
</dbReference>
<sequence length="180" mass="19737">MQVAANRMTREDVMAQANTRNDEEPDAASRKVEIRPEGSAMLDATDESILDALEEDGRATLAQLSRLSGLSVSAVQSRVQKLEKRGVIKGYRAVLDYELRGLPISAFVSVTPLDYSQEADIPGKLHELEGVVSCYSIAGAPSFMLVVRVSSPSKLEELLNRIHRTVPVSTESTVILQTYF</sequence>
<dbReference type="EMBL" id="CP001840">
    <property type="protein sequence ID" value="ADP36691.1"/>
    <property type="molecule type" value="Genomic_DNA"/>
</dbReference>
<dbReference type="SMART" id="SM00344">
    <property type="entry name" value="HTH_ASNC"/>
    <property type="match status" value="1"/>
</dbReference>
<accession>A0A0H3ECE9</accession>
<dbReference type="Gene3D" id="1.10.10.10">
    <property type="entry name" value="Winged helix-like DNA-binding domain superfamily/Winged helix DNA-binding domain"/>
    <property type="match status" value="1"/>
</dbReference>
<dbReference type="PANTHER" id="PTHR30154">
    <property type="entry name" value="LEUCINE-RESPONSIVE REGULATORY PROTEIN"/>
    <property type="match status" value="1"/>
</dbReference>
<dbReference type="Pfam" id="PF01037">
    <property type="entry name" value="AsnC_trans_reg"/>
    <property type="match status" value="1"/>
</dbReference>
<dbReference type="GO" id="GO:0005829">
    <property type="term" value="C:cytosol"/>
    <property type="evidence" value="ECO:0007669"/>
    <property type="project" value="TreeGrafter"/>
</dbReference>
<gene>
    <name evidence="6" type="ordered locus">BBPR_1668</name>
</gene>
<dbReference type="HOGENOM" id="CLU_091233_5_0_11"/>
<evidence type="ECO:0000259" key="5">
    <source>
        <dbReference type="PROSITE" id="PS50956"/>
    </source>
</evidence>
<organism evidence="6 7">
    <name type="scientific">Bifidobacterium bifidum (strain PRL2010)</name>
    <dbReference type="NCBI Taxonomy" id="702459"/>
    <lineage>
        <taxon>Bacteria</taxon>
        <taxon>Bacillati</taxon>
        <taxon>Actinomycetota</taxon>
        <taxon>Actinomycetes</taxon>
        <taxon>Bifidobacteriales</taxon>
        <taxon>Bifidobacteriaceae</taxon>
        <taxon>Bifidobacterium</taxon>
    </lineage>
</organism>
<evidence type="ECO:0000256" key="1">
    <source>
        <dbReference type="ARBA" id="ARBA00023015"/>
    </source>
</evidence>
<evidence type="ECO:0000256" key="3">
    <source>
        <dbReference type="ARBA" id="ARBA00023163"/>
    </source>
</evidence>
<proteinExistence type="predicted"/>
<dbReference type="InterPro" id="IPR019888">
    <property type="entry name" value="Tscrpt_reg_AsnC-like"/>
</dbReference>
<evidence type="ECO:0000256" key="2">
    <source>
        <dbReference type="ARBA" id="ARBA00023125"/>
    </source>
</evidence>
<dbReference type="InterPro" id="IPR036390">
    <property type="entry name" value="WH_DNA-bd_sf"/>
</dbReference>
<protein>
    <submittedName>
        <fullName evidence="6">Transcriptional regulator</fullName>
    </submittedName>
</protein>
<feature type="domain" description="HTH asnC-type" evidence="5">
    <location>
        <begin position="42"/>
        <end position="103"/>
    </location>
</feature>
<dbReference type="SUPFAM" id="SSF46785">
    <property type="entry name" value="Winged helix' DNA-binding domain"/>
    <property type="match status" value="1"/>
</dbReference>
<dbReference type="PANTHER" id="PTHR30154:SF53">
    <property type="entry name" value="HTH-TYPE TRANSCRIPTIONAL REGULATOR LRPC"/>
    <property type="match status" value="1"/>
</dbReference>
<evidence type="ECO:0000313" key="7">
    <source>
        <dbReference type="Proteomes" id="UP000002312"/>
    </source>
</evidence>
<dbReference type="CDD" id="cd00090">
    <property type="entry name" value="HTH_ARSR"/>
    <property type="match status" value="1"/>
</dbReference>
<keyword evidence="1" id="KW-0805">Transcription regulation</keyword>
<dbReference type="eggNOG" id="COG1522">
    <property type="taxonomic scope" value="Bacteria"/>
</dbReference>
<dbReference type="Proteomes" id="UP000002312">
    <property type="component" value="Chromosome"/>
</dbReference>
<dbReference type="InterPro" id="IPR000485">
    <property type="entry name" value="AsnC-type_HTH_dom"/>
</dbReference>
<dbReference type="InterPro" id="IPR019887">
    <property type="entry name" value="Tscrpt_reg_AsnC/Lrp_C"/>
</dbReference>
<dbReference type="InterPro" id="IPR036388">
    <property type="entry name" value="WH-like_DNA-bd_sf"/>
</dbReference>
<reference evidence="6 7" key="1">
    <citation type="journal article" date="2010" name="Proc. Natl. Acad. Sci. U.S.A.">
        <title>Genome analysis of Bifidobacterium bifidum PRL2010 reveals metabolic pathways for host-derived glycan foraging.</title>
        <authorList>
            <person name="Turroni F."/>
            <person name="Bottacini F."/>
            <person name="Foroni E."/>
            <person name="Mulder I."/>
            <person name="Kim J.H."/>
            <person name="Zomer A."/>
            <person name="Sanchez B."/>
            <person name="Bidossi A."/>
            <person name="Ferrarini A."/>
            <person name="Giubellini V."/>
            <person name="Delledonne M."/>
            <person name="Henrissat B."/>
            <person name="Coutinho P."/>
            <person name="Oggioni M."/>
            <person name="Fitzgerald G.F."/>
            <person name="Mills D."/>
            <person name="Margolles A."/>
            <person name="Kelly D."/>
            <person name="van Sinderen D."/>
            <person name="Ventura M."/>
        </authorList>
    </citation>
    <scope>NUCLEOTIDE SEQUENCE [LARGE SCALE GENOMIC DNA]</scope>
    <source>
        <strain evidence="6 7">PRL2010</strain>
    </source>
</reference>
<feature type="region of interest" description="Disordered" evidence="4">
    <location>
        <begin position="1"/>
        <end position="32"/>
    </location>
</feature>
<evidence type="ECO:0000256" key="4">
    <source>
        <dbReference type="SAM" id="MobiDB-lite"/>
    </source>
</evidence>
<dbReference type="PRINTS" id="PR00033">
    <property type="entry name" value="HTHASNC"/>
</dbReference>
<dbReference type="OrthoDB" id="166264at2"/>
<dbReference type="InterPro" id="IPR011008">
    <property type="entry name" value="Dimeric_a/b-barrel"/>
</dbReference>
<dbReference type="PATRIC" id="fig|702459.3.peg.1725"/>